<protein>
    <submittedName>
        <fullName evidence="1">Uncharacterized protein</fullName>
    </submittedName>
</protein>
<reference evidence="1" key="1">
    <citation type="submission" date="2014-05" db="EMBL/GenBank/DDBJ databases">
        <authorList>
            <person name="Chronopoulou M."/>
        </authorList>
    </citation>
    <scope>NUCLEOTIDE SEQUENCE</scope>
    <source>
        <tissue evidence="1">Whole organism</tissue>
    </source>
</reference>
<dbReference type="EMBL" id="HACA01005107">
    <property type="protein sequence ID" value="CDW22468.1"/>
    <property type="molecule type" value="Transcribed_RNA"/>
</dbReference>
<proteinExistence type="predicted"/>
<organism evidence="1">
    <name type="scientific">Lepeophtheirus salmonis</name>
    <name type="common">Salmon louse</name>
    <name type="synonym">Caligus salmonis</name>
    <dbReference type="NCBI Taxonomy" id="72036"/>
    <lineage>
        <taxon>Eukaryota</taxon>
        <taxon>Metazoa</taxon>
        <taxon>Ecdysozoa</taxon>
        <taxon>Arthropoda</taxon>
        <taxon>Crustacea</taxon>
        <taxon>Multicrustacea</taxon>
        <taxon>Hexanauplia</taxon>
        <taxon>Copepoda</taxon>
        <taxon>Siphonostomatoida</taxon>
        <taxon>Caligidae</taxon>
        <taxon>Lepeophtheirus</taxon>
    </lineage>
</organism>
<accession>A0A0K2T8Z2</accession>
<name>A0A0K2T8Z2_LEPSM</name>
<sequence>MHSFVPQTVSNFCIKYSLATKIENNLFYIPNISLHCLKMSNLVCYPFLVLKITTLAKQNLRPITLAPQKNTCFQSSS</sequence>
<evidence type="ECO:0000313" key="1">
    <source>
        <dbReference type="EMBL" id="CDW22468.1"/>
    </source>
</evidence>
<dbReference type="AlphaFoldDB" id="A0A0K2T8Z2"/>